<evidence type="ECO:0000256" key="2">
    <source>
        <dbReference type="ARBA" id="ARBA00004954"/>
    </source>
</evidence>
<comment type="pathway">
    <text evidence="2 8">Purine metabolism; IMP biosynthesis via de novo pathway; 5-formamido-1-(5-phospho-D-ribosyl)imidazole-4-carboxamide from 5-amino-1-(5-phospho-D-ribosyl)imidazole-4-carboxamide (10-formyl THF route): step 1/1.</text>
</comment>
<evidence type="ECO:0000256" key="7">
    <source>
        <dbReference type="ARBA" id="ARBA00023268"/>
    </source>
</evidence>
<dbReference type="CDD" id="cd01421">
    <property type="entry name" value="IMPCH"/>
    <property type="match status" value="1"/>
</dbReference>
<dbReference type="InterPro" id="IPR016193">
    <property type="entry name" value="Cytidine_deaminase-like"/>
</dbReference>
<evidence type="ECO:0000313" key="11">
    <source>
        <dbReference type="Proteomes" id="UP000188627"/>
    </source>
</evidence>
<evidence type="ECO:0000256" key="1">
    <source>
        <dbReference type="ARBA" id="ARBA00004844"/>
    </source>
</evidence>
<dbReference type="SMART" id="SM00851">
    <property type="entry name" value="MGS"/>
    <property type="match status" value="1"/>
</dbReference>
<dbReference type="HAMAP" id="MF_00139">
    <property type="entry name" value="PurH"/>
    <property type="match status" value="1"/>
</dbReference>
<gene>
    <name evidence="8" type="primary">purH</name>
    <name evidence="10" type="ORF">BZG74_12995</name>
</gene>
<dbReference type="PANTHER" id="PTHR11692">
    <property type="entry name" value="BIFUNCTIONAL PURINE BIOSYNTHESIS PROTEIN PURH"/>
    <property type="match status" value="1"/>
</dbReference>
<dbReference type="PANTHER" id="PTHR11692:SF0">
    <property type="entry name" value="BIFUNCTIONAL PURINE BIOSYNTHESIS PROTEIN ATIC"/>
    <property type="match status" value="1"/>
</dbReference>
<accession>A0ABX3KBK1</accession>
<name>A0ABX3KBK1_9GAMM</name>
<comment type="domain">
    <text evidence="8">The IMP cyclohydrolase activity resides in the N-terminal region.</text>
</comment>
<dbReference type="RefSeq" id="WP_077772989.1">
    <property type="nucleotide sequence ID" value="NZ_MUFC01000016.1"/>
</dbReference>
<dbReference type="NCBIfam" id="TIGR00355">
    <property type="entry name" value="purH"/>
    <property type="match status" value="1"/>
</dbReference>
<dbReference type="EMBL" id="MUFC01000016">
    <property type="protein sequence ID" value="OOE86268.1"/>
    <property type="molecule type" value="Genomic_DNA"/>
</dbReference>
<comment type="catalytic activity">
    <reaction evidence="8">
        <text>(6R)-10-formyltetrahydrofolate + 5-amino-1-(5-phospho-beta-D-ribosyl)imidazole-4-carboxamide = 5-formamido-1-(5-phospho-D-ribosyl)imidazole-4-carboxamide + (6S)-5,6,7,8-tetrahydrofolate</text>
        <dbReference type="Rhea" id="RHEA:22192"/>
        <dbReference type="ChEBI" id="CHEBI:57453"/>
        <dbReference type="ChEBI" id="CHEBI:58467"/>
        <dbReference type="ChEBI" id="CHEBI:58475"/>
        <dbReference type="ChEBI" id="CHEBI:195366"/>
        <dbReference type="EC" id="2.1.2.3"/>
    </reaction>
</comment>
<keyword evidence="5 8" id="KW-0658">Purine biosynthesis</keyword>
<evidence type="ECO:0000256" key="5">
    <source>
        <dbReference type="ARBA" id="ARBA00022755"/>
    </source>
</evidence>
<keyword evidence="7 8" id="KW-0511">Multifunctional enzyme</keyword>
<dbReference type="NCBIfam" id="NF002049">
    <property type="entry name" value="PRK00881.1"/>
    <property type="match status" value="1"/>
</dbReference>
<protein>
    <recommendedName>
        <fullName evidence="8">Bifunctional purine biosynthesis protein PurH</fullName>
    </recommendedName>
    <domain>
        <recommendedName>
            <fullName evidence="8">Phosphoribosylaminoimidazolecarboxamide formyltransferase</fullName>
            <ecNumber evidence="8">2.1.2.3</ecNumber>
        </recommendedName>
        <alternativeName>
            <fullName evidence="8">AICAR transformylase</fullName>
        </alternativeName>
    </domain>
    <domain>
        <recommendedName>
            <fullName evidence="8">IMP cyclohydrolase</fullName>
            <ecNumber evidence="8">3.5.4.10</ecNumber>
        </recommendedName>
        <alternativeName>
            <fullName evidence="8">ATIC</fullName>
        </alternativeName>
        <alternativeName>
            <fullName evidence="8">IMP synthase</fullName>
        </alternativeName>
        <alternativeName>
            <fullName evidence="8">Inosinicase</fullName>
        </alternativeName>
    </domain>
</protein>
<dbReference type="Gene3D" id="3.40.50.1380">
    <property type="entry name" value="Methylglyoxal synthase-like domain"/>
    <property type="match status" value="1"/>
</dbReference>
<keyword evidence="11" id="KW-1185">Reference proteome</keyword>
<feature type="domain" description="MGS-like" evidence="9">
    <location>
        <begin position="1"/>
        <end position="148"/>
    </location>
</feature>
<dbReference type="PIRSF" id="PIRSF000414">
    <property type="entry name" value="AICARFT_IMPCHas"/>
    <property type="match status" value="1"/>
</dbReference>
<dbReference type="EC" id="2.1.2.3" evidence="8"/>
<dbReference type="Proteomes" id="UP000188627">
    <property type="component" value="Unassembled WGS sequence"/>
</dbReference>
<comment type="pathway">
    <text evidence="1 8">Purine metabolism; IMP biosynthesis via de novo pathway; IMP from 5-formamido-1-(5-phospho-D-ribosyl)imidazole-4-carboxamide: step 1/1.</text>
</comment>
<evidence type="ECO:0000259" key="9">
    <source>
        <dbReference type="PROSITE" id="PS51855"/>
    </source>
</evidence>
<dbReference type="EC" id="3.5.4.10" evidence="8"/>
<keyword evidence="4 8" id="KW-0808">Transferase</keyword>
<comment type="similarity">
    <text evidence="3 8">Belongs to the PurH family.</text>
</comment>
<organism evidence="10 11">
    <name type="scientific">Salinivibrio sharmensis</name>
    <dbReference type="NCBI Taxonomy" id="390883"/>
    <lineage>
        <taxon>Bacteria</taxon>
        <taxon>Pseudomonadati</taxon>
        <taxon>Pseudomonadota</taxon>
        <taxon>Gammaproteobacteria</taxon>
        <taxon>Vibrionales</taxon>
        <taxon>Vibrionaceae</taxon>
        <taxon>Salinivibrio</taxon>
    </lineage>
</organism>
<evidence type="ECO:0000256" key="6">
    <source>
        <dbReference type="ARBA" id="ARBA00022801"/>
    </source>
</evidence>
<dbReference type="Pfam" id="PF02142">
    <property type="entry name" value="MGS"/>
    <property type="match status" value="1"/>
</dbReference>
<comment type="caution">
    <text evidence="10">The sequence shown here is derived from an EMBL/GenBank/DDBJ whole genome shotgun (WGS) entry which is preliminary data.</text>
</comment>
<dbReference type="InterPro" id="IPR011607">
    <property type="entry name" value="MGS-like_dom"/>
</dbReference>
<proteinExistence type="inferred from homology"/>
<dbReference type="InterPro" id="IPR036914">
    <property type="entry name" value="MGS-like_dom_sf"/>
</dbReference>
<evidence type="ECO:0000313" key="10">
    <source>
        <dbReference type="EMBL" id="OOE86268.1"/>
    </source>
</evidence>
<evidence type="ECO:0000256" key="8">
    <source>
        <dbReference type="HAMAP-Rule" id="MF_00139"/>
    </source>
</evidence>
<dbReference type="SUPFAM" id="SSF53927">
    <property type="entry name" value="Cytidine deaminase-like"/>
    <property type="match status" value="1"/>
</dbReference>
<keyword evidence="6 8" id="KW-0378">Hydrolase</keyword>
<evidence type="ECO:0000256" key="3">
    <source>
        <dbReference type="ARBA" id="ARBA00007667"/>
    </source>
</evidence>
<comment type="catalytic activity">
    <reaction evidence="8">
        <text>IMP + H2O = 5-formamido-1-(5-phospho-D-ribosyl)imidazole-4-carboxamide</text>
        <dbReference type="Rhea" id="RHEA:18445"/>
        <dbReference type="ChEBI" id="CHEBI:15377"/>
        <dbReference type="ChEBI" id="CHEBI:58053"/>
        <dbReference type="ChEBI" id="CHEBI:58467"/>
        <dbReference type="EC" id="3.5.4.10"/>
    </reaction>
</comment>
<dbReference type="PROSITE" id="PS51855">
    <property type="entry name" value="MGS"/>
    <property type="match status" value="1"/>
</dbReference>
<dbReference type="InterPro" id="IPR002695">
    <property type="entry name" value="PurH-like"/>
</dbReference>
<dbReference type="Pfam" id="PF01808">
    <property type="entry name" value="AICARFT_IMPCHas"/>
    <property type="match status" value="1"/>
</dbReference>
<dbReference type="SMART" id="SM00798">
    <property type="entry name" value="AICARFT_IMPCHas"/>
    <property type="match status" value="1"/>
</dbReference>
<dbReference type="SUPFAM" id="SSF52335">
    <property type="entry name" value="Methylglyoxal synthase-like"/>
    <property type="match status" value="1"/>
</dbReference>
<dbReference type="InterPro" id="IPR024051">
    <property type="entry name" value="AICAR_Tfase_dup_dom_sf"/>
</dbReference>
<sequence length="529" mass="57567">MENLRPIRRALLSVSDKTGVVEFAQALAQRGVELLSTGGTARLLAENGLAVTEVSEHTGFPEMMDGRVKTLHPKIHGGILGRRGQDDAVMEQHQIAPIDMVVVNLYPFAQTVANPDCTREQAIENIDIGGPTMVRSAAKNHADVTIVVNSQDYDRVLTEMDQHQHSLTHATRFDLAIAAFEHTAAYDAMIANYFGTQVPAYHHAEESQDSPFPRTLTQHWVKKQDMRYGENSHQAGAFYTEAQPQEASVATATQLQGKALSYNNIADTDAALECVKEFEQPACVIVKHANPCGVAIGEDLLSAYQRAFQTDPTSAFGGIIAFNRELDSDTAQAIVERQFVEVIIAPRVSDAAKAVVAAKKNVRLLECGQWQACTTGWDSKRVNGGLLIQARDQGMVGLDDLRIVSERQPTDKELSDALFCWKVAKYVKSNAIVYAKDSMTIGVGAGQMSRVYSAKIAGIKAADEQLEVAGSVMASDAFFPFRDGIDAAADAGITCVIQPGGSMRDEEVITAANEHGMAMIFTGMRHFRH</sequence>
<reference evidence="11" key="1">
    <citation type="submission" date="2017-01" db="EMBL/GenBank/DDBJ databases">
        <title>Draft genome of the species Salinivibrio sharmensis.</title>
        <authorList>
            <person name="Lopez-Hermoso C."/>
            <person name="De La Haba R."/>
            <person name="Sanchez-Porro C."/>
            <person name="Ventosa A."/>
        </authorList>
    </citation>
    <scope>NUCLEOTIDE SEQUENCE [LARGE SCALE GENOMIC DNA]</scope>
    <source>
        <strain evidence="11">CBH463</strain>
    </source>
</reference>
<evidence type="ECO:0000256" key="4">
    <source>
        <dbReference type="ARBA" id="ARBA00022679"/>
    </source>
</evidence>
<dbReference type="Gene3D" id="3.40.140.20">
    <property type="match status" value="2"/>
</dbReference>